<dbReference type="InterPro" id="IPR052523">
    <property type="entry name" value="Trichothecene_AcTrans"/>
</dbReference>
<gene>
    <name evidence="2" type="ORF">GCM10010191_56240</name>
</gene>
<evidence type="ECO:0000313" key="2">
    <source>
        <dbReference type="EMBL" id="GAA2434524.1"/>
    </source>
</evidence>
<dbReference type="PROSITE" id="PS51186">
    <property type="entry name" value="GNAT"/>
    <property type="match status" value="1"/>
</dbReference>
<proteinExistence type="predicted"/>
<dbReference type="InterPro" id="IPR000182">
    <property type="entry name" value="GNAT_dom"/>
</dbReference>
<dbReference type="RefSeq" id="WP_344592890.1">
    <property type="nucleotide sequence ID" value="NZ_BAAARW010000020.1"/>
</dbReference>
<keyword evidence="3" id="KW-1185">Reference proteome</keyword>
<evidence type="ECO:0000259" key="1">
    <source>
        <dbReference type="PROSITE" id="PS51186"/>
    </source>
</evidence>
<dbReference type="PANTHER" id="PTHR42791:SF1">
    <property type="entry name" value="N-ACETYLTRANSFERASE DOMAIN-CONTAINING PROTEIN"/>
    <property type="match status" value="1"/>
</dbReference>
<reference evidence="2 3" key="1">
    <citation type="journal article" date="2019" name="Int. J. Syst. Evol. Microbiol.">
        <title>The Global Catalogue of Microorganisms (GCM) 10K type strain sequencing project: providing services to taxonomists for standard genome sequencing and annotation.</title>
        <authorList>
            <consortium name="The Broad Institute Genomics Platform"/>
            <consortium name="The Broad Institute Genome Sequencing Center for Infectious Disease"/>
            <person name="Wu L."/>
            <person name="Ma J."/>
        </authorList>
    </citation>
    <scope>NUCLEOTIDE SEQUENCE [LARGE SCALE GENOMIC DNA]</scope>
    <source>
        <strain evidence="2 3">JCM 3325</strain>
    </source>
</reference>
<sequence length="122" mass="13127">MVPRTGGEIFAELAPRFARLAGDRLAVYEAAEATMGAHRPPMPLWFLGVVGVDPDRQGTGLGGAVIRPGLAAAEREGVPAFLETSEARNVTFYERLGFEATAQYDLPDGGPTTWSMIRNPRP</sequence>
<evidence type="ECO:0000313" key="3">
    <source>
        <dbReference type="Proteomes" id="UP001501231"/>
    </source>
</evidence>
<dbReference type="Proteomes" id="UP001501231">
    <property type="component" value="Unassembled WGS sequence"/>
</dbReference>
<name>A0ABN3JQ58_9ACTN</name>
<dbReference type="InterPro" id="IPR016181">
    <property type="entry name" value="Acyl_CoA_acyltransferase"/>
</dbReference>
<protein>
    <recommendedName>
        <fullName evidence="1">N-acetyltransferase domain-containing protein</fullName>
    </recommendedName>
</protein>
<dbReference type="Gene3D" id="3.40.630.30">
    <property type="match status" value="1"/>
</dbReference>
<dbReference type="EMBL" id="BAAARW010000020">
    <property type="protein sequence ID" value="GAA2434524.1"/>
    <property type="molecule type" value="Genomic_DNA"/>
</dbReference>
<feature type="domain" description="N-acetyltransferase" evidence="1">
    <location>
        <begin position="1"/>
        <end position="121"/>
    </location>
</feature>
<dbReference type="PANTHER" id="PTHR42791">
    <property type="entry name" value="GNAT FAMILY ACETYLTRANSFERASE"/>
    <property type="match status" value="1"/>
</dbReference>
<dbReference type="SUPFAM" id="SSF55729">
    <property type="entry name" value="Acyl-CoA N-acyltransferases (Nat)"/>
    <property type="match status" value="1"/>
</dbReference>
<accession>A0ABN3JQ58</accession>
<organism evidence="2 3">
    <name type="scientific">Actinomadura vinacea</name>
    <dbReference type="NCBI Taxonomy" id="115336"/>
    <lineage>
        <taxon>Bacteria</taxon>
        <taxon>Bacillati</taxon>
        <taxon>Actinomycetota</taxon>
        <taxon>Actinomycetes</taxon>
        <taxon>Streptosporangiales</taxon>
        <taxon>Thermomonosporaceae</taxon>
        <taxon>Actinomadura</taxon>
    </lineage>
</organism>
<dbReference type="Pfam" id="PF13508">
    <property type="entry name" value="Acetyltransf_7"/>
    <property type="match status" value="1"/>
</dbReference>
<comment type="caution">
    <text evidence="2">The sequence shown here is derived from an EMBL/GenBank/DDBJ whole genome shotgun (WGS) entry which is preliminary data.</text>
</comment>